<evidence type="ECO:0000256" key="1">
    <source>
        <dbReference type="ARBA" id="ARBA00023015"/>
    </source>
</evidence>
<dbReference type="PANTHER" id="PTHR47504:SF5">
    <property type="entry name" value="RIGHT ORIGIN-BINDING PROTEIN"/>
    <property type="match status" value="1"/>
</dbReference>
<evidence type="ECO:0000313" key="6">
    <source>
        <dbReference type="Proteomes" id="UP001299220"/>
    </source>
</evidence>
<reference evidence="5 6" key="1">
    <citation type="submission" date="2020-12" db="EMBL/GenBank/DDBJ databases">
        <title>Whole genome sequences of gut porcine anaerobes.</title>
        <authorList>
            <person name="Kubasova T."/>
            <person name="Jahodarova E."/>
            <person name="Rychlik I."/>
        </authorList>
    </citation>
    <scope>NUCLEOTIDE SEQUENCE [LARGE SCALE GENOMIC DNA]</scope>
    <source>
        <strain evidence="5 6">An867</strain>
    </source>
</reference>
<evidence type="ECO:0000313" key="5">
    <source>
        <dbReference type="EMBL" id="MCF2651988.1"/>
    </source>
</evidence>
<proteinExistence type="predicted"/>
<dbReference type="EMBL" id="JAFBIT010000001">
    <property type="protein sequence ID" value="MCF2651988.1"/>
    <property type="molecule type" value="Genomic_DNA"/>
</dbReference>
<keyword evidence="3" id="KW-0804">Transcription</keyword>
<dbReference type="Gene3D" id="1.10.10.60">
    <property type="entry name" value="Homeodomain-like"/>
    <property type="match status" value="2"/>
</dbReference>
<organism evidence="5 6">
    <name type="scientific">Anaeromassilibacillus senegalensis</name>
    <dbReference type="NCBI Taxonomy" id="1673717"/>
    <lineage>
        <taxon>Bacteria</taxon>
        <taxon>Bacillati</taxon>
        <taxon>Bacillota</taxon>
        <taxon>Clostridia</taxon>
        <taxon>Eubacteriales</taxon>
        <taxon>Acutalibacteraceae</taxon>
        <taxon>Anaeromassilibacillus</taxon>
    </lineage>
</organism>
<name>A0ABS9CLG6_9FIRM</name>
<evidence type="ECO:0000256" key="3">
    <source>
        <dbReference type="ARBA" id="ARBA00023163"/>
    </source>
</evidence>
<dbReference type="Gene3D" id="3.90.1200.10">
    <property type="match status" value="1"/>
</dbReference>
<evidence type="ECO:0000256" key="2">
    <source>
        <dbReference type="ARBA" id="ARBA00023125"/>
    </source>
</evidence>
<dbReference type="PROSITE" id="PS01124">
    <property type="entry name" value="HTH_ARAC_FAMILY_2"/>
    <property type="match status" value="1"/>
</dbReference>
<protein>
    <submittedName>
        <fullName evidence="5">Helix-turn-helix domain-containing protein</fullName>
    </submittedName>
</protein>
<dbReference type="InterPro" id="IPR018060">
    <property type="entry name" value="HTH_AraC"/>
</dbReference>
<sequence length="432" mass="49475">MEYREIIQRSIDYIEDNLKVEISVGELAEQAGFSLFHYYRLFQSAVGVPVMQYILHRRLLHAIYAIRCGSTGIDAALAYGFDTYAGFYKAFRREFGCTPSHFLKSGRAKRPYRWKLAKEETRMISRKKIAEILKHWNLENETVFDIYYENTGEKNDRAFYIGDAYVLKRTANLDELLNHNALSKSLKRAGLCTAVPVAAVDGREYIRDGDVYFYLTTRLPGRQMAVGELYAEDGGIKAQLIGEMIGKLHLALNEIDLCVNDVNIYDTVKSWALPKAKEALGLSDAFCRTYLNDFGALYDKLPRQIIHRDPNPGNMICADGKWGFIDFELSERNVRICDPCYAATAILSESFAENAGKLEKWLELYKNIIRGYDSAARLTAEESKAIPYILLANQLICTAWFTEQEKYAELYETNRKMTQWLAEHFDALCLEA</sequence>
<feature type="domain" description="HTH araC/xylS-type" evidence="4">
    <location>
        <begin position="8"/>
        <end position="105"/>
    </location>
</feature>
<dbReference type="Pfam" id="PF01636">
    <property type="entry name" value="APH"/>
    <property type="match status" value="1"/>
</dbReference>
<gene>
    <name evidence="5" type="ORF">JQM67_05180</name>
</gene>
<dbReference type="Pfam" id="PF12833">
    <property type="entry name" value="HTH_18"/>
    <property type="match status" value="1"/>
</dbReference>
<dbReference type="InterPro" id="IPR009057">
    <property type="entry name" value="Homeodomain-like_sf"/>
</dbReference>
<dbReference type="Proteomes" id="UP001299220">
    <property type="component" value="Unassembled WGS sequence"/>
</dbReference>
<dbReference type="SUPFAM" id="SSF56112">
    <property type="entry name" value="Protein kinase-like (PK-like)"/>
    <property type="match status" value="1"/>
</dbReference>
<dbReference type="InterPro" id="IPR002575">
    <property type="entry name" value="Aminoglycoside_PTrfase"/>
</dbReference>
<keyword evidence="2" id="KW-0238">DNA-binding</keyword>
<keyword evidence="6" id="KW-1185">Reference proteome</keyword>
<dbReference type="RefSeq" id="WP_235323012.1">
    <property type="nucleotide sequence ID" value="NZ_JAFBIT010000001.1"/>
</dbReference>
<dbReference type="InterPro" id="IPR050959">
    <property type="entry name" value="MarA-like"/>
</dbReference>
<accession>A0ABS9CLG6</accession>
<comment type="caution">
    <text evidence="5">The sequence shown here is derived from an EMBL/GenBank/DDBJ whole genome shotgun (WGS) entry which is preliminary data.</text>
</comment>
<dbReference type="InterPro" id="IPR011009">
    <property type="entry name" value="Kinase-like_dom_sf"/>
</dbReference>
<evidence type="ECO:0000259" key="4">
    <source>
        <dbReference type="PROSITE" id="PS01124"/>
    </source>
</evidence>
<dbReference type="SMART" id="SM00342">
    <property type="entry name" value="HTH_ARAC"/>
    <property type="match status" value="1"/>
</dbReference>
<dbReference type="SUPFAM" id="SSF46689">
    <property type="entry name" value="Homeodomain-like"/>
    <property type="match status" value="2"/>
</dbReference>
<keyword evidence="1" id="KW-0805">Transcription regulation</keyword>
<dbReference type="PANTHER" id="PTHR47504">
    <property type="entry name" value="RIGHT ORIGIN-BINDING PROTEIN"/>
    <property type="match status" value="1"/>
</dbReference>